<comment type="similarity">
    <text evidence="2">Belongs to the fatty acid desaturase type 2 family.</text>
</comment>
<dbReference type="CDD" id="cd03511">
    <property type="entry name" value="Rhizopine-oxygenase-like"/>
    <property type="match status" value="1"/>
</dbReference>
<dbReference type="PANTHER" id="PTHR12879:SF8">
    <property type="entry name" value="SPHINGOLIPID DELTA(4)-DESATURASE DES1"/>
    <property type="match status" value="1"/>
</dbReference>
<dbReference type="GO" id="GO:0042284">
    <property type="term" value="F:sphingolipid delta-4 desaturase activity"/>
    <property type="evidence" value="ECO:0007669"/>
    <property type="project" value="TreeGrafter"/>
</dbReference>
<keyword evidence="6" id="KW-1185">Reference proteome</keyword>
<evidence type="ECO:0000256" key="3">
    <source>
        <dbReference type="SAM" id="Phobius"/>
    </source>
</evidence>
<feature type="transmembrane region" description="Helical" evidence="3">
    <location>
        <begin position="67"/>
        <end position="85"/>
    </location>
</feature>
<sequence>MSSDAIIQPELLENKTEKQYNARQILSVQELNTFNDRSNSKGLIHLIGHLTIIGCSGYLWAINWGNWLVAIPALLLYGFGLAAMFAPMHEGVHRTPFANNRLNDAVAWCAGLLSFYNSTFYRYYHKRHHVYTRVPGKDPELTDLTPHNLGEYLLVLSGLLWWVDKIRGHIRIALGQVEDYPFIPETARVEVIRSTRWQLGVYAGAIAISIAVNQPWFILYWLLPLFVGQPILRFLLLAEHTGCSLDANLLTNTRVTLTLWPVQFLMWNMSFHAVHHLYPSIPFHTLPKAYEKLSSHFTHVDPGYIKVNRDILAQLGQLEG</sequence>
<feature type="domain" description="Fatty acid desaturase" evidence="4">
    <location>
        <begin position="66"/>
        <end position="304"/>
    </location>
</feature>
<comment type="cofactor">
    <cofactor evidence="1">
        <name>Fe(2+)</name>
        <dbReference type="ChEBI" id="CHEBI:29033"/>
    </cofactor>
</comment>
<feature type="transmembrane region" description="Helical" evidence="3">
    <location>
        <begin position="43"/>
        <end position="61"/>
    </location>
</feature>
<dbReference type="InterPro" id="IPR039393">
    <property type="entry name" value="Rhizopine-oxygenase-like"/>
</dbReference>
<feature type="transmembrane region" description="Helical" evidence="3">
    <location>
        <begin position="199"/>
        <end position="223"/>
    </location>
</feature>
<reference evidence="5 6" key="1">
    <citation type="journal article" date="2021" name="Int. J. Syst. Evol. Microbiol.">
        <title>Amazonocrinis nigriterrae gen. nov., sp. nov., Atlanticothrix silvestris gen. nov., sp. nov. and Dendronalium phyllosphericum gen. nov., sp. nov., nostocacean cyanobacteria from Brazilian environments.</title>
        <authorList>
            <person name="Alvarenga D.O."/>
            <person name="Andreote A.P.D."/>
            <person name="Branco L.H.Z."/>
            <person name="Delbaje E."/>
            <person name="Cruz R.B."/>
            <person name="Varani A.M."/>
            <person name="Fiore M.F."/>
        </authorList>
    </citation>
    <scope>NUCLEOTIDE SEQUENCE [LARGE SCALE GENOMIC DNA]</scope>
    <source>
        <strain evidence="5 6">CENA67</strain>
    </source>
</reference>
<dbReference type="GO" id="GO:0016020">
    <property type="term" value="C:membrane"/>
    <property type="evidence" value="ECO:0007669"/>
    <property type="project" value="GOC"/>
</dbReference>
<evidence type="ECO:0000313" key="5">
    <source>
        <dbReference type="EMBL" id="MBH8563368.1"/>
    </source>
</evidence>
<organism evidence="5 6">
    <name type="scientific">Amazonocrinis nigriterrae CENA67</name>
    <dbReference type="NCBI Taxonomy" id="2794033"/>
    <lineage>
        <taxon>Bacteria</taxon>
        <taxon>Bacillati</taxon>
        <taxon>Cyanobacteriota</taxon>
        <taxon>Cyanophyceae</taxon>
        <taxon>Nostocales</taxon>
        <taxon>Nostocaceae</taxon>
        <taxon>Amazonocrinis</taxon>
        <taxon>Amazonocrinis nigriterrae</taxon>
    </lineage>
</organism>
<dbReference type="RefSeq" id="WP_198125258.1">
    <property type="nucleotide sequence ID" value="NZ_JAECZC010000024.1"/>
</dbReference>
<dbReference type="GO" id="GO:0046513">
    <property type="term" value="P:ceramide biosynthetic process"/>
    <property type="evidence" value="ECO:0007669"/>
    <property type="project" value="TreeGrafter"/>
</dbReference>
<accession>A0A8J7HPA2</accession>
<keyword evidence="3" id="KW-1133">Transmembrane helix</keyword>
<protein>
    <submittedName>
        <fullName evidence="5">Fatty acid desaturase family protein</fullName>
    </submittedName>
</protein>
<dbReference type="EMBL" id="JAECZC010000024">
    <property type="protein sequence ID" value="MBH8563368.1"/>
    <property type="molecule type" value="Genomic_DNA"/>
</dbReference>
<evidence type="ECO:0000256" key="2">
    <source>
        <dbReference type="ARBA" id="ARBA00008749"/>
    </source>
</evidence>
<evidence type="ECO:0000313" key="6">
    <source>
        <dbReference type="Proteomes" id="UP000632766"/>
    </source>
</evidence>
<evidence type="ECO:0000256" key="1">
    <source>
        <dbReference type="ARBA" id="ARBA00001954"/>
    </source>
</evidence>
<keyword evidence="3" id="KW-0812">Transmembrane</keyword>
<evidence type="ECO:0000259" key="4">
    <source>
        <dbReference type="Pfam" id="PF00487"/>
    </source>
</evidence>
<feature type="transmembrane region" description="Helical" evidence="3">
    <location>
        <begin position="105"/>
        <end position="124"/>
    </location>
</feature>
<dbReference type="Proteomes" id="UP000632766">
    <property type="component" value="Unassembled WGS sequence"/>
</dbReference>
<proteinExistence type="inferred from homology"/>
<comment type="caution">
    <text evidence="5">The sequence shown here is derived from an EMBL/GenBank/DDBJ whole genome shotgun (WGS) entry which is preliminary data.</text>
</comment>
<dbReference type="Pfam" id="PF00487">
    <property type="entry name" value="FA_desaturase"/>
    <property type="match status" value="1"/>
</dbReference>
<dbReference type="PANTHER" id="PTHR12879">
    <property type="entry name" value="SPHINGOLIPID DELTA 4 DESATURASE/C-4 HYDROXYLASE PROTEIN DES2"/>
    <property type="match status" value="1"/>
</dbReference>
<keyword evidence="3" id="KW-0472">Membrane</keyword>
<dbReference type="InterPro" id="IPR005804">
    <property type="entry name" value="FA_desaturase_dom"/>
</dbReference>
<name>A0A8J7HPA2_9NOST</name>
<gene>
    <name evidence="5" type="ORF">I8748_14425</name>
</gene>
<dbReference type="AlphaFoldDB" id="A0A8J7HPA2"/>